<proteinExistence type="predicted"/>
<evidence type="ECO:0000313" key="3">
    <source>
        <dbReference type="Proteomes" id="UP001204068"/>
    </source>
</evidence>
<evidence type="ECO:0000313" key="2">
    <source>
        <dbReference type="EMBL" id="MCQ9304937.1"/>
    </source>
</evidence>
<dbReference type="PROSITE" id="PS50943">
    <property type="entry name" value="HTH_CROC1"/>
    <property type="match status" value="1"/>
</dbReference>
<feature type="domain" description="HTH cro/C1-type" evidence="1">
    <location>
        <begin position="17"/>
        <end position="72"/>
    </location>
</feature>
<dbReference type="AlphaFoldDB" id="A0AAW5LRW6"/>
<reference evidence="2" key="1">
    <citation type="submission" date="2022-07" db="EMBL/GenBank/DDBJ databases">
        <title>Bacterial species isolated from the porcine tonsil microbiota.</title>
        <authorList>
            <person name="Oliveira I.M.F."/>
        </authorList>
    </citation>
    <scope>NUCLEOTIDE SEQUENCE</scope>
    <source>
        <strain evidence="2">8QC2O2</strain>
    </source>
</reference>
<dbReference type="CDD" id="cd00093">
    <property type="entry name" value="HTH_XRE"/>
    <property type="match status" value="1"/>
</dbReference>
<protein>
    <submittedName>
        <fullName evidence="2">Helix-turn-helix domain-containing protein</fullName>
    </submittedName>
</protein>
<evidence type="ECO:0000259" key="1">
    <source>
        <dbReference type="PROSITE" id="PS50943"/>
    </source>
</evidence>
<dbReference type="SMART" id="SM00530">
    <property type="entry name" value="HTH_XRE"/>
    <property type="match status" value="1"/>
</dbReference>
<organism evidence="2 3">
    <name type="scientific">Mammaliicoccus sciuri</name>
    <name type="common">Staphylococcus sciuri</name>
    <dbReference type="NCBI Taxonomy" id="1296"/>
    <lineage>
        <taxon>Bacteria</taxon>
        <taxon>Bacillati</taxon>
        <taxon>Bacillota</taxon>
        <taxon>Bacilli</taxon>
        <taxon>Bacillales</taxon>
        <taxon>Staphylococcaceae</taxon>
        <taxon>Mammaliicoccus</taxon>
    </lineage>
</organism>
<dbReference type="Pfam" id="PF01381">
    <property type="entry name" value="HTH_3"/>
    <property type="match status" value="1"/>
</dbReference>
<dbReference type="InterPro" id="IPR010982">
    <property type="entry name" value="Lambda_DNA-bd_dom_sf"/>
</dbReference>
<dbReference type="RefSeq" id="WP_196980694.1">
    <property type="nucleotide sequence ID" value="NZ_JACDQU010000010.1"/>
</dbReference>
<dbReference type="InterPro" id="IPR001387">
    <property type="entry name" value="Cro/C1-type_HTH"/>
</dbReference>
<dbReference type="Proteomes" id="UP001204068">
    <property type="component" value="Unassembled WGS sequence"/>
</dbReference>
<gene>
    <name evidence="2" type="ORF">NQ032_15105</name>
</gene>
<dbReference type="EMBL" id="JANILD010000009">
    <property type="protein sequence ID" value="MCQ9304937.1"/>
    <property type="molecule type" value="Genomic_DNA"/>
</dbReference>
<dbReference type="SUPFAM" id="SSF47413">
    <property type="entry name" value="lambda repressor-like DNA-binding domains"/>
    <property type="match status" value="1"/>
</dbReference>
<name>A0AAW5LRW6_MAMSC</name>
<sequence length="90" mass="10807">MTDYEIEKLTYYVSLELKHIRKRMKILQDDIAFELNVTPQYIGRIENGYKKKLSLYMFIKIADYYGIPFNKVVENAQARMELDNNTFEND</sequence>
<comment type="caution">
    <text evidence="2">The sequence shown here is derived from an EMBL/GenBank/DDBJ whole genome shotgun (WGS) entry which is preliminary data.</text>
</comment>
<accession>A0AAW5LRW6</accession>
<dbReference type="GO" id="GO:0003677">
    <property type="term" value="F:DNA binding"/>
    <property type="evidence" value="ECO:0007669"/>
    <property type="project" value="InterPro"/>
</dbReference>
<dbReference type="Gene3D" id="1.10.260.40">
    <property type="entry name" value="lambda repressor-like DNA-binding domains"/>
    <property type="match status" value="1"/>
</dbReference>